<sequence>MTYKRDGIPYSSRQEYDLINLIDNENKRKKKGEQRANRRSKLDRQANEDSKPVYGINTR</sequence>
<protein>
    <submittedName>
        <fullName evidence="2">Uncharacterized protein</fullName>
    </submittedName>
</protein>
<dbReference type="EMBL" id="JQBT01000035">
    <property type="protein sequence ID" value="KRN78307.1"/>
    <property type="molecule type" value="Genomic_DNA"/>
</dbReference>
<dbReference type="Proteomes" id="UP000051565">
    <property type="component" value="Unassembled WGS sequence"/>
</dbReference>
<gene>
    <name evidence="2" type="ORF">IV52_GL001244</name>
</gene>
<accession>A0A0R2JM84</accession>
<feature type="region of interest" description="Disordered" evidence="1">
    <location>
        <begin position="27"/>
        <end position="59"/>
    </location>
</feature>
<keyword evidence="3" id="KW-1185">Reference proteome</keyword>
<evidence type="ECO:0000256" key="1">
    <source>
        <dbReference type="SAM" id="MobiDB-lite"/>
    </source>
</evidence>
<feature type="compositionally biased region" description="Basic and acidic residues" evidence="1">
    <location>
        <begin position="33"/>
        <end position="51"/>
    </location>
</feature>
<comment type="caution">
    <text evidence="2">The sequence shown here is derived from an EMBL/GenBank/DDBJ whole genome shotgun (WGS) entry which is preliminary data.</text>
</comment>
<dbReference type="AlphaFoldDB" id="A0A0R2JM84"/>
<dbReference type="PATRIC" id="fig|1122148.6.peg.1277"/>
<proteinExistence type="predicted"/>
<name>A0A0R2JM84_9LACO</name>
<organism evidence="2 3">
    <name type="scientific">Fructilactobacillus lindneri DSM 20690 = JCM 11027</name>
    <dbReference type="NCBI Taxonomy" id="1122148"/>
    <lineage>
        <taxon>Bacteria</taxon>
        <taxon>Bacillati</taxon>
        <taxon>Bacillota</taxon>
        <taxon>Bacilli</taxon>
        <taxon>Lactobacillales</taxon>
        <taxon>Lactobacillaceae</taxon>
        <taxon>Fructilactobacillus</taxon>
    </lineage>
</organism>
<evidence type="ECO:0000313" key="3">
    <source>
        <dbReference type="Proteomes" id="UP000051565"/>
    </source>
</evidence>
<evidence type="ECO:0000313" key="2">
    <source>
        <dbReference type="EMBL" id="KRN78307.1"/>
    </source>
</evidence>
<reference evidence="2 3" key="1">
    <citation type="journal article" date="2015" name="Genome Announc.">
        <title>Expanding the biotechnology potential of lactobacilli through comparative genomics of 213 strains and associated genera.</title>
        <authorList>
            <person name="Sun Z."/>
            <person name="Harris H.M."/>
            <person name="McCann A."/>
            <person name="Guo C."/>
            <person name="Argimon S."/>
            <person name="Zhang W."/>
            <person name="Yang X."/>
            <person name="Jeffery I.B."/>
            <person name="Cooney J.C."/>
            <person name="Kagawa T.F."/>
            <person name="Liu W."/>
            <person name="Song Y."/>
            <person name="Salvetti E."/>
            <person name="Wrobel A."/>
            <person name="Rasinkangas P."/>
            <person name="Parkhill J."/>
            <person name="Rea M.C."/>
            <person name="O'Sullivan O."/>
            <person name="Ritari J."/>
            <person name="Douillard F.P."/>
            <person name="Paul Ross R."/>
            <person name="Yang R."/>
            <person name="Briner A.E."/>
            <person name="Felis G.E."/>
            <person name="de Vos W.M."/>
            <person name="Barrangou R."/>
            <person name="Klaenhammer T.R."/>
            <person name="Caufield P.W."/>
            <person name="Cui Y."/>
            <person name="Zhang H."/>
            <person name="O'Toole P.W."/>
        </authorList>
    </citation>
    <scope>NUCLEOTIDE SEQUENCE [LARGE SCALE GENOMIC DNA]</scope>
    <source>
        <strain evidence="2 3">DSM 20690</strain>
    </source>
</reference>